<keyword evidence="6 8" id="KW-0411">Iron-sulfur</keyword>
<proteinExistence type="inferred from homology"/>
<keyword evidence="8" id="KW-0963">Cytoplasm</keyword>
<keyword evidence="3 8" id="KW-0949">S-adenosyl-L-methionine</keyword>
<evidence type="ECO:0000256" key="3">
    <source>
        <dbReference type="ARBA" id="ARBA00022691"/>
    </source>
</evidence>
<organism evidence="10 11">
    <name type="scientific">Deinococcus lacus</name>
    <dbReference type="NCBI Taxonomy" id="392561"/>
    <lineage>
        <taxon>Bacteria</taxon>
        <taxon>Thermotogati</taxon>
        <taxon>Deinococcota</taxon>
        <taxon>Deinococci</taxon>
        <taxon>Deinococcales</taxon>
        <taxon>Deinococcaceae</taxon>
        <taxon>Deinococcus</taxon>
    </lineage>
</organism>
<dbReference type="EMBL" id="JBHSWD010000001">
    <property type="protein sequence ID" value="MFC6591270.1"/>
    <property type="molecule type" value="Genomic_DNA"/>
</dbReference>
<keyword evidence="5 8" id="KW-0408">Iron</keyword>
<dbReference type="SFLD" id="SFLDF00271">
    <property type="entry name" value="lipoyl_synthase"/>
    <property type="match status" value="1"/>
</dbReference>
<dbReference type="InterPro" id="IPR003698">
    <property type="entry name" value="Lipoyl_synth"/>
</dbReference>
<feature type="binding site" evidence="8">
    <location>
        <position position="94"/>
    </location>
    <ligand>
        <name>[4Fe-4S] cluster</name>
        <dbReference type="ChEBI" id="CHEBI:49883"/>
        <label>1</label>
    </ligand>
</feature>
<dbReference type="EC" id="2.8.1.8" evidence="8"/>
<evidence type="ECO:0000256" key="4">
    <source>
        <dbReference type="ARBA" id="ARBA00022723"/>
    </source>
</evidence>
<keyword evidence="4 8" id="KW-0479">Metal-binding</keyword>
<comment type="subcellular location">
    <subcellularLocation>
        <location evidence="8">Cytoplasm</location>
    </subcellularLocation>
</comment>
<evidence type="ECO:0000313" key="10">
    <source>
        <dbReference type="EMBL" id="MFC6591270.1"/>
    </source>
</evidence>
<dbReference type="Proteomes" id="UP001596297">
    <property type="component" value="Unassembled WGS sequence"/>
</dbReference>
<dbReference type="NCBIfam" id="NF004019">
    <property type="entry name" value="PRK05481.1"/>
    <property type="match status" value="1"/>
</dbReference>
<gene>
    <name evidence="8 10" type="primary">lipA</name>
    <name evidence="10" type="ORF">ACFP81_04020</name>
</gene>
<reference evidence="11" key="1">
    <citation type="journal article" date="2019" name="Int. J. Syst. Evol. Microbiol.">
        <title>The Global Catalogue of Microorganisms (GCM) 10K type strain sequencing project: providing services to taxonomists for standard genome sequencing and annotation.</title>
        <authorList>
            <consortium name="The Broad Institute Genomics Platform"/>
            <consortium name="The Broad Institute Genome Sequencing Center for Infectious Disease"/>
            <person name="Wu L."/>
            <person name="Ma J."/>
        </authorList>
    </citation>
    <scope>NUCLEOTIDE SEQUENCE [LARGE SCALE GENOMIC DNA]</scope>
    <source>
        <strain evidence="11">CGMCC 1.15772</strain>
    </source>
</reference>
<dbReference type="Gene3D" id="3.20.20.70">
    <property type="entry name" value="Aldolase class I"/>
    <property type="match status" value="1"/>
</dbReference>
<comment type="cofactor">
    <cofactor evidence="8">
        <name>[4Fe-4S] cluster</name>
        <dbReference type="ChEBI" id="CHEBI:49883"/>
    </cofactor>
    <text evidence="8">Binds 2 [4Fe-4S] clusters per subunit. One cluster is coordinated with 3 cysteines and an exchangeable S-adenosyl-L-methionine.</text>
</comment>
<dbReference type="PANTHER" id="PTHR10949">
    <property type="entry name" value="LIPOYL SYNTHASE"/>
    <property type="match status" value="1"/>
</dbReference>
<comment type="pathway">
    <text evidence="8">Protein modification; protein lipoylation via endogenous pathway; protein N(6)-(lipoyl)lysine from octanoyl-[acyl-carrier-protein]: step 2/2.</text>
</comment>
<keyword evidence="1 8" id="KW-0004">4Fe-4S</keyword>
<evidence type="ECO:0000256" key="1">
    <source>
        <dbReference type="ARBA" id="ARBA00022485"/>
    </source>
</evidence>
<feature type="binding site" evidence="8">
    <location>
        <position position="330"/>
    </location>
    <ligand>
        <name>[4Fe-4S] cluster</name>
        <dbReference type="ChEBI" id="CHEBI:49883"/>
        <label>1</label>
    </ligand>
</feature>
<evidence type="ECO:0000256" key="8">
    <source>
        <dbReference type="HAMAP-Rule" id="MF_00206"/>
    </source>
</evidence>
<comment type="similarity">
    <text evidence="8">Belongs to the radical SAM superfamily. Lipoyl synthase family.</text>
</comment>
<feature type="binding site" evidence="8">
    <location>
        <position position="115"/>
    </location>
    <ligand>
        <name>[4Fe-4S] cluster</name>
        <dbReference type="ChEBI" id="CHEBI:49883"/>
        <label>2</label>
        <note>4Fe-4S-S-AdoMet</note>
    </ligand>
</feature>
<dbReference type="GO" id="GO:0016992">
    <property type="term" value="F:lipoate synthase activity"/>
    <property type="evidence" value="ECO:0007669"/>
    <property type="project" value="UniProtKB-EC"/>
</dbReference>
<sequence length="359" mass="39840">MTNHERTEATQALTKAEVIRAAQAQEAALAEGSQAPAEPRYIKNGIQGKSTEVHVREKKPEWLKVRLPSGGEYGEVKKIVKEHKLHTVCEEAMCPNIGECWSRGTATFMLMGHICTRACRFCAVDTGNPRGALDLMEPQHVAQSVQLMGLKYVVLTSVDRDDLPDGGAYHFAKTVTAIKRLNPQTRVESLTPDFGGNKACVELVLDSGVDTYAQNLETVERLTHPVRDRRAGYWQTIEVLRHAKAYRPDVVTKTSIMLGLGETREEVTQAMKDLRAANVDVVTFGQYLRPTQHHLPVERFISPAEFNEIRDEGLSLGFREVVASPLSRSSYKAEQVFQEAEDGLPGHLSHLAGNELSVL</sequence>
<dbReference type="InterPro" id="IPR007197">
    <property type="entry name" value="rSAM"/>
</dbReference>
<dbReference type="RefSeq" id="WP_380082275.1">
    <property type="nucleotide sequence ID" value="NZ_JBHSWD010000001.1"/>
</dbReference>
<feature type="domain" description="Radical SAM core" evidence="9">
    <location>
        <begin position="101"/>
        <end position="319"/>
    </location>
</feature>
<keyword evidence="11" id="KW-1185">Reference proteome</keyword>
<name>A0ABW1YAE0_9DEIO</name>
<evidence type="ECO:0000256" key="7">
    <source>
        <dbReference type="ARBA" id="ARBA00047326"/>
    </source>
</evidence>
<dbReference type="SMART" id="SM00729">
    <property type="entry name" value="Elp3"/>
    <property type="match status" value="1"/>
</dbReference>
<dbReference type="SUPFAM" id="SSF102114">
    <property type="entry name" value="Radical SAM enzymes"/>
    <property type="match status" value="1"/>
</dbReference>
<feature type="binding site" evidence="8">
    <location>
        <position position="122"/>
    </location>
    <ligand>
        <name>[4Fe-4S] cluster</name>
        <dbReference type="ChEBI" id="CHEBI:49883"/>
        <label>2</label>
        <note>4Fe-4S-S-AdoMet</note>
    </ligand>
</feature>
<dbReference type="PIRSF" id="PIRSF005963">
    <property type="entry name" value="Lipoyl_synth"/>
    <property type="match status" value="1"/>
</dbReference>
<feature type="binding site" evidence="8">
    <location>
        <position position="89"/>
    </location>
    <ligand>
        <name>[4Fe-4S] cluster</name>
        <dbReference type="ChEBI" id="CHEBI:49883"/>
        <label>1</label>
    </ligand>
</feature>
<protein>
    <recommendedName>
        <fullName evidence="8">Lipoyl synthase</fullName>
        <ecNumber evidence="8">2.8.1.8</ecNumber>
    </recommendedName>
    <alternativeName>
        <fullName evidence="8">Lip-syn</fullName>
        <shortName evidence="8">LS</shortName>
    </alternativeName>
    <alternativeName>
        <fullName evidence="8">Lipoate synthase</fullName>
    </alternativeName>
    <alternativeName>
        <fullName evidence="8">Lipoic acid synthase</fullName>
    </alternativeName>
    <alternativeName>
        <fullName evidence="8">Sulfur insertion protein LipA</fullName>
    </alternativeName>
</protein>
<evidence type="ECO:0000256" key="2">
    <source>
        <dbReference type="ARBA" id="ARBA00022679"/>
    </source>
</evidence>
<evidence type="ECO:0000256" key="6">
    <source>
        <dbReference type="ARBA" id="ARBA00023014"/>
    </source>
</evidence>
<comment type="function">
    <text evidence="8">Catalyzes the radical-mediated insertion of two sulfur atoms into the C-6 and C-8 positions of the octanoyl moiety bound to the lipoyl domains of lipoate-dependent enzymes, thereby converting the octanoylated domains into lipoylated derivatives.</text>
</comment>
<dbReference type="PROSITE" id="PS51918">
    <property type="entry name" value="RADICAL_SAM"/>
    <property type="match status" value="1"/>
</dbReference>
<feature type="binding site" evidence="8">
    <location>
        <position position="100"/>
    </location>
    <ligand>
        <name>[4Fe-4S] cluster</name>
        <dbReference type="ChEBI" id="CHEBI:49883"/>
        <label>1</label>
    </ligand>
</feature>
<dbReference type="InterPro" id="IPR006638">
    <property type="entry name" value="Elp3/MiaA/NifB-like_rSAM"/>
</dbReference>
<dbReference type="InterPro" id="IPR031691">
    <property type="entry name" value="LIAS_N"/>
</dbReference>
<dbReference type="NCBIfam" id="TIGR00510">
    <property type="entry name" value="lipA"/>
    <property type="match status" value="1"/>
</dbReference>
<dbReference type="InterPro" id="IPR013785">
    <property type="entry name" value="Aldolase_TIM"/>
</dbReference>
<dbReference type="HAMAP" id="MF_00206">
    <property type="entry name" value="Lipoyl_synth"/>
    <property type="match status" value="1"/>
</dbReference>
<dbReference type="NCBIfam" id="NF009544">
    <property type="entry name" value="PRK12928.1"/>
    <property type="match status" value="1"/>
</dbReference>
<comment type="catalytic activity">
    <reaction evidence="7 8">
        <text>[[Fe-S] cluster scaffold protein carrying a second [4Fe-4S](2+) cluster] + N(6)-octanoyl-L-lysyl-[protein] + 2 oxidized [2Fe-2S]-[ferredoxin] + 2 S-adenosyl-L-methionine + 4 H(+) = [[Fe-S] cluster scaffold protein] + N(6)-[(R)-dihydrolipoyl]-L-lysyl-[protein] + 4 Fe(3+) + 2 hydrogen sulfide + 2 5'-deoxyadenosine + 2 L-methionine + 2 reduced [2Fe-2S]-[ferredoxin]</text>
        <dbReference type="Rhea" id="RHEA:16585"/>
        <dbReference type="Rhea" id="RHEA-COMP:9928"/>
        <dbReference type="Rhea" id="RHEA-COMP:10000"/>
        <dbReference type="Rhea" id="RHEA-COMP:10001"/>
        <dbReference type="Rhea" id="RHEA-COMP:10475"/>
        <dbReference type="Rhea" id="RHEA-COMP:14568"/>
        <dbReference type="Rhea" id="RHEA-COMP:14569"/>
        <dbReference type="ChEBI" id="CHEBI:15378"/>
        <dbReference type="ChEBI" id="CHEBI:17319"/>
        <dbReference type="ChEBI" id="CHEBI:29034"/>
        <dbReference type="ChEBI" id="CHEBI:29919"/>
        <dbReference type="ChEBI" id="CHEBI:33722"/>
        <dbReference type="ChEBI" id="CHEBI:33737"/>
        <dbReference type="ChEBI" id="CHEBI:33738"/>
        <dbReference type="ChEBI" id="CHEBI:57844"/>
        <dbReference type="ChEBI" id="CHEBI:59789"/>
        <dbReference type="ChEBI" id="CHEBI:78809"/>
        <dbReference type="ChEBI" id="CHEBI:83100"/>
        <dbReference type="EC" id="2.8.1.8"/>
    </reaction>
</comment>
<dbReference type="InterPro" id="IPR058240">
    <property type="entry name" value="rSAM_sf"/>
</dbReference>
<dbReference type="SFLD" id="SFLDG01058">
    <property type="entry name" value="lipoyl_synthase_like"/>
    <property type="match status" value="1"/>
</dbReference>
<evidence type="ECO:0000313" key="11">
    <source>
        <dbReference type="Proteomes" id="UP001596297"/>
    </source>
</evidence>
<dbReference type="PANTHER" id="PTHR10949:SF0">
    <property type="entry name" value="LIPOYL SYNTHASE, MITOCHONDRIAL"/>
    <property type="match status" value="1"/>
</dbReference>
<feature type="binding site" evidence="8">
    <location>
        <position position="119"/>
    </location>
    <ligand>
        <name>[4Fe-4S] cluster</name>
        <dbReference type="ChEBI" id="CHEBI:49883"/>
        <label>2</label>
        <note>4Fe-4S-S-AdoMet</note>
    </ligand>
</feature>
<evidence type="ECO:0000256" key="5">
    <source>
        <dbReference type="ARBA" id="ARBA00023004"/>
    </source>
</evidence>
<dbReference type="Pfam" id="PF16881">
    <property type="entry name" value="LIAS_N"/>
    <property type="match status" value="1"/>
</dbReference>
<evidence type="ECO:0000259" key="9">
    <source>
        <dbReference type="PROSITE" id="PS51918"/>
    </source>
</evidence>
<accession>A0ABW1YAE0</accession>
<keyword evidence="2 8" id="KW-0808">Transferase</keyword>
<dbReference type="SFLD" id="SFLDS00029">
    <property type="entry name" value="Radical_SAM"/>
    <property type="match status" value="1"/>
</dbReference>
<dbReference type="Pfam" id="PF04055">
    <property type="entry name" value="Radical_SAM"/>
    <property type="match status" value="1"/>
</dbReference>
<comment type="caution">
    <text evidence="10">The sequence shown here is derived from an EMBL/GenBank/DDBJ whole genome shotgun (WGS) entry which is preliminary data.</text>
</comment>
<dbReference type="CDD" id="cd01335">
    <property type="entry name" value="Radical_SAM"/>
    <property type="match status" value="1"/>
</dbReference>